<evidence type="ECO:0000313" key="15">
    <source>
        <dbReference type="Proteomes" id="UP000235965"/>
    </source>
</evidence>
<dbReference type="GO" id="GO:0016787">
    <property type="term" value="F:hydrolase activity"/>
    <property type="evidence" value="ECO:0007669"/>
    <property type="project" value="UniProtKB-KW"/>
</dbReference>
<keyword evidence="6" id="KW-0378">Hydrolase</keyword>
<evidence type="ECO:0000259" key="11">
    <source>
        <dbReference type="Pfam" id="PF13087"/>
    </source>
</evidence>
<dbReference type="OrthoDB" id="6513042at2759"/>
<dbReference type="Gene3D" id="3.40.50.300">
    <property type="entry name" value="P-loop containing nucleotide triphosphate hydrolases"/>
    <property type="match status" value="2"/>
</dbReference>
<evidence type="ECO:0000256" key="5">
    <source>
        <dbReference type="ARBA" id="ARBA00022741"/>
    </source>
</evidence>
<dbReference type="InterPro" id="IPR041677">
    <property type="entry name" value="DNA2/NAM7_AAA_11"/>
</dbReference>
<dbReference type="GO" id="GO:0003724">
    <property type="term" value="F:RNA helicase activity"/>
    <property type="evidence" value="ECO:0007669"/>
    <property type="project" value="UniProtKB-EC"/>
</dbReference>
<evidence type="ECO:0000256" key="7">
    <source>
        <dbReference type="ARBA" id="ARBA00022806"/>
    </source>
</evidence>
<keyword evidence="7" id="KW-0347">Helicase</keyword>
<evidence type="ECO:0000256" key="3">
    <source>
        <dbReference type="ARBA" id="ARBA00012552"/>
    </source>
</evidence>
<dbReference type="Pfam" id="PF13087">
    <property type="entry name" value="AAA_12"/>
    <property type="match status" value="1"/>
</dbReference>
<comment type="similarity">
    <text evidence="2">Belongs to the DNA2/NAM7 helicase family. SDE3 subfamily.</text>
</comment>
<evidence type="ECO:0000256" key="8">
    <source>
        <dbReference type="ARBA" id="ARBA00022840"/>
    </source>
</evidence>
<feature type="domain" description="S1-like RNA binding" evidence="12">
    <location>
        <begin position="221"/>
        <end position="274"/>
    </location>
</feature>
<dbReference type="FunCoup" id="A0A2J7Q737">
    <property type="interactions" value="207"/>
</dbReference>
<evidence type="ECO:0000313" key="14">
    <source>
        <dbReference type="EMBL" id="PNF24394.1"/>
    </source>
</evidence>
<dbReference type="Pfam" id="PF21634">
    <property type="entry name" value="MOV-10_beta-barrel"/>
    <property type="match status" value="1"/>
</dbReference>
<dbReference type="GO" id="GO:0005524">
    <property type="term" value="F:ATP binding"/>
    <property type="evidence" value="ECO:0007669"/>
    <property type="project" value="UniProtKB-KW"/>
</dbReference>
<evidence type="ECO:0000259" key="12">
    <source>
        <dbReference type="Pfam" id="PF14444"/>
    </source>
</evidence>
<proteinExistence type="inferred from homology"/>
<comment type="catalytic activity">
    <reaction evidence="9">
        <text>ATP + H2O = ADP + phosphate + H(+)</text>
        <dbReference type="Rhea" id="RHEA:13065"/>
        <dbReference type="ChEBI" id="CHEBI:15377"/>
        <dbReference type="ChEBI" id="CHEBI:15378"/>
        <dbReference type="ChEBI" id="CHEBI:30616"/>
        <dbReference type="ChEBI" id="CHEBI:43474"/>
        <dbReference type="ChEBI" id="CHEBI:456216"/>
        <dbReference type="EC" id="3.6.4.13"/>
    </reaction>
</comment>
<feature type="domain" description="DNA2/NAM7 helicase helicase" evidence="10">
    <location>
        <begin position="920"/>
        <end position="997"/>
    </location>
</feature>
<sequence>MISLLRKVGSYIFGSLIDEPKIETAVDIDAIITAIETDDAHDFTKSEVTVSVTDIVDTCQHRVGTVTALYTNYGMIDGILYFDLRDAPAEVLRVGHRVLYLAFRRQKNEEWKVRKIYCIQDENWEKDYEDDGEVEVEVSKAQHKDVMKRNMVCQVTQREGREVILIPGKIRCSLDDVSADFTPLEGDWVVITAVVEVNEEVCDLGGEVLDIEKISPLRTQILTGCVTHWNQNSDGVVDQNVYFTRDSCEPGYIPRLGDKVVVEAIESEQGILTWRSLTTVPAFIGSQELQLPFQIPDQLETLLQEKRGIIITKRLNFGVLNMGEKKEIVAEVTNTGLCSHYFVRGTFHSRRSESQFVLYQPRDGELDVIHPSQTVQFHFGCKGRFIGSSSELFVFTFRGFKIGRNLQVEVQDPLHKFIVPVQNGRKFDRDSDWQKALQARNKRMLISGVRPTRAPAFVPVRLGSFPIPDRLWQAVVGNDGERRSIEDVKFAIENVAPYIFSDLKISNYSDHFHGLLYLEEIETVLNMQKYDLERVCFRIAGPDKEFLALEVPGLAERRPSLLRGDRVIASSVVPQDSADFQFEGFIHKVFSTEVWIKFSSNFHLSYNGSEYKVSFHFSRTPMRRCHAAVNMALKHLGPQMLFPTTVKVQPPQLHLEETESACTSDGHVSSEDMKNCTASNECSFESSVSGGRRTPPRLPVVERLFGLKMSSNSIDSKNEDSQLSSCLSDMPAKCRMNALHNSSKMSEDTQSSDLKQYVKCEETTKPHKQKNGLLKEAKVLNIQKRKIKWFNSNLNFHQKEAVHNILKGEARPLPYVIFGPPGTGKTVTIIEAVLQILTLLPDSRLLVATPSNSSADLVAERLLDSGLLIPGDLVRLVSYHCIAEGKLPKKLVPYCTTGDTGLLSNDAGNPTTVDEPLRTSSSAQTLGRHRVTVGTCIGLGQLYSMGFTRGHFTHVFIDEAGQATEPEILVPLAFIHTSRGQVVLAGDPLQLGPVILSPFASQMGLAESFLSRLLQRFPYQRDPQGFSHSGGYNPRLITKLALNYRSVPEILTLPSSLFYNSYLQPQVSQTVGPEADLLASLASELPKRSTEDGGPPALVFHGVRGENYQEGESPSWYNPQEVVQSVYYLNMLYGVGLAYGDVGIITPYQKQAQKLHVLLEELEVPIPKIGSVEEFQGQERKVIIMSAVRSSPTLLKTDIHHALGFVASPKRLNVALTRARALLIILGNPHLLVHDPSWRSVLNYCIERGGYTGCDLPIDCSSLTLYDSA</sequence>
<dbReference type="Proteomes" id="UP000235965">
    <property type="component" value="Unassembled WGS sequence"/>
</dbReference>
<dbReference type="InterPro" id="IPR041679">
    <property type="entry name" value="DNA2/NAM7-like_C"/>
</dbReference>
<comment type="subcellular location">
    <subcellularLocation>
        <location evidence="1">Cytoplasm</location>
    </subcellularLocation>
</comment>
<comment type="caution">
    <text evidence="14">The sequence shown here is derived from an EMBL/GenBank/DDBJ whole genome shotgun (WGS) entry which is preliminary data.</text>
</comment>
<evidence type="ECO:0000256" key="9">
    <source>
        <dbReference type="ARBA" id="ARBA00047984"/>
    </source>
</evidence>
<keyword evidence="5" id="KW-0547">Nucleotide-binding</keyword>
<dbReference type="EC" id="3.6.4.13" evidence="3"/>
<dbReference type="InterPro" id="IPR049080">
    <property type="entry name" value="MOV-10-like_beta-barrel"/>
</dbReference>
<evidence type="ECO:0000256" key="2">
    <source>
        <dbReference type="ARBA" id="ARBA00005601"/>
    </source>
</evidence>
<feature type="domain" description="DNA2/NAM7 helicase-like C-terminal" evidence="11">
    <location>
        <begin position="1035"/>
        <end position="1229"/>
    </location>
</feature>
<dbReference type="Pfam" id="PF13086">
    <property type="entry name" value="AAA_11"/>
    <property type="match status" value="2"/>
</dbReference>
<keyword evidence="8" id="KW-0067">ATP-binding</keyword>
<dbReference type="InterPro" id="IPR047187">
    <property type="entry name" value="SF1_C_Upf1"/>
</dbReference>
<dbReference type="CDD" id="cd18078">
    <property type="entry name" value="DEXXQc_Mov10L1"/>
    <property type="match status" value="1"/>
</dbReference>
<dbReference type="PANTHER" id="PTHR45418">
    <property type="entry name" value="CANCER/TESTIS ANTIGEN 55"/>
    <property type="match status" value="1"/>
</dbReference>
<dbReference type="EMBL" id="NEVH01017447">
    <property type="protein sequence ID" value="PNF24394.1"/>
    <property type="molecule type" value="Genomic_DNA"/>
</dbReference>
<accession>A0A2J7Q737</accession>
<name>A0A2J7Q737_9NEOP</name>
<dbReference type="InterPro" id="IPR027417">
    <property type="entry name" value="P-loop_NTPase"/>
</dbReference>
<evidence type="ECO:0000259" key="10">
    <source>
        <dbReference type="Pfam" id="PF13086"/>
    </source>
</evidence>
<feature type="domain" description="DNA2/NAM7 helicase helicase" evidence="10">
    <location>
        <begin position="793"/>
        <end position="877"/>
    </location>
</feature>
<dbReference type="InParanoid" id="A0A2J7Q737"/>
<evidence type="ECO:0000256" key="1">
    <source>
        <dbReference type="ARBA" id="ARBA00004496"/>
    </source>
</evidence>
<dbReference type="InterPro" id="IPR025223">
    <property type="entry name" value="S1-like_RNA-bd_dom"/>
</dbReference>
<feature type="domain" description="Helicase MOV-10-like beta-barrel" evidence="13">
    <location>
        <begin position="530"/>
        <end position="615"/>
    </location>
</feature>
<keyword evidence="15" id="KW-1185">Reference proteome</keyword>
<organism evidence="14 15">
    <name type="scientific">Cryptotermes secundus</name>
    <dbReference type="NCBI Taxonomy" id="105785"/>
    <lineage>
        <taxon>Eukaryota</taxon>
        <taxon>Metazoa</taxon>
        <taxon>Ecdysozoa</taxon>
        <taxon>Arthropoda</taxon>
        <taxon>Hexapoda</taxon>
        <taxon>Insecta</taxon>
        <taxon>Pterygota</taxon>
        <taxon>Neoptera</taxon>
        <taxon>Polyneoptera</taxon>
        <taxon>Dictyoptera</taxon>
        <taxon>Blattodea</taxon>
        <taxon>Blattoidea</taxon>
        <taxon>Termitoidae</taxon>
        <taxon>Kalotermitidae</taxon>
        <taxon>Cryptotermitinae</taxon>
        <taxon>Cryptotermes</taxon>
    </lineage>
</organism>
<gene>
    <name evidence="14" type="ORF">B7P43_G09643</name>
</gene>
<evidence type="ECO:0000256" key="6">
    <source>
        <dbReference type="ARBA" id="ARBA00022801"/>
    </source>
</evidence>
<dbReference type="PANTHER" id="PTHR45418:SF1">
    <property type="entry name" value="CANCER_TESTIS ANTIGEN 55"/>
    <property type="match status" value="1"/>
</dbReference>
<dbReference type="GO" id="GO:0005737">
    <property type="term" value="C:cytoplasm"/>
    <property type="evidence" value="ECO:0007669"/>
    <property type="project" value="UniProtKB-SubCell"/>
</dbReference>
<evidence type="ECO:0000256" key="4">
    <source>
        <dbReference type="ARBA" id="ARBA00022490"/>
    </source>
</evidence>
<reference evidence="14 15" key="1">
    <citation type="submission" date="2017-12" db="EMBL/GenBank/DDBJ databases">
        <title>Hemimetabolous genomes reveal molecular basis of termite eusociality.</title>
        <authorList>
            <person name="Harrison M.C."/>
            <person name="Jongepier E."/>
            <person name="Robertson H.M."/>
            <person name="Arning N."/>
            <person name="Bitard-Feildel T."/>
            <person name="Chao H."/>
            <person name="Childers C.P."/>
            <person name="Dinh H."/>
            <person name="Doddapaneni H."/>
            <person name="Dugan S."/>
            <person name="Gowin J."/>
            <person name="Greiner C."/>
            <person name="Han Y."/>
            <person name="Hu H."/>
            <person name="Hughes D.S.T."/>
            <person name="Huylmans A.-K."/>
            <person name="Kemena C."/>
            <person name="Kremer L.P.M."/>
            <person name="Lee S.L."/>
            <person name="Lopez-Ezquerra A."/>
            <person name="Mallet L."/>
            <person name="Monroy-Kuhn J.M."/>
            <person name="Moser A."/>
            <person name="Murali S.C."/>
            <person name="Muzny D.M."/>
            <person name="Otani S."/>
            <person name="Piulachs M.-D."/>
            <person name="Poelchau M."/>
            <person name="Qu J."/>
            <person name="Schaub F."/>
            <person name="Wada-Katsumata A."/>
            <person name="Worley K.C."/>
            <person name="Xie Q."/>
            <person name="Ylla G."/>
            <person name="Poulsen M."/>
            <person name="Gibbs R.A."/>
            <person name="Schal C."/>
            <person name="Richards S."/>
            <person name="Belles X."/>
            <person name="Korb J."/>
            <person name="Bornberg-Bauer E."/>
        </authorList>
    </citation>
    <scope>NUCLEOTIDE SEQUENCE [LARGE SCALE GENOMIC DNA]</scope>
    <source>
        <tissue evidence="14">Whole body</tissue>
    </source>
</reference>
<dbReference type="AlphaFoldDB" id="A0A2J7Q737"/>
<dbReference type="STRING" id="105785.A0A2J7Q737"/>
<keyword evidence="4" id="KW-0963">Cytoplasm</keyword>
<dbReference type="Pfam" id="PF14444">
    <property type="entry name" value="S1-like"/>
    <property type="match status" value="1"/>
</dbReference>
<evidence type="ECO:0000259" key="13">
    <source>
        <dbReference type="Pfam" id="PF21634"/>
    </source>
</evidence>
<protein>
    <recommendedName>
        <fullName evidence="3">RNA helicase</fullName>
        <ecNumber evidence="3">3.6.4.13</ecNumber>
    </recommendedName>
</protein>
<dbReference type="CDD" id="cd18808">
    <property type="entry name" value="SF1_C_Upf1"/>
    <property type="match status" value="1"/>
</dbReference>
<dbReference type="SUPFAM" id="SSF52540">
    <property type="entry name" value="P-loop containing nucleoside triphosphate hydrolases"/>
    <property type="match status" value="1"/>
</dbReference>